<dbReference type="Proteomes" id="UP001321473">
    <property type="component" value="Unassembled WGS sequence"/>
</dbReference>
<accession>A0AAQ4FMX8</accession>
<comment type="caution">
    <text evidence="1">The sequence shown here is derived from an EMBL/GenBank/DDBJ whole genome shotgun (WGS) entry which is preliminary data.</text>
</comment>
<evidence type="ECO:0000313" key="1">
    <source>
        <dbReference type="EMBL" id="KAK8788657.1"/>
    </source>
</evidence>
<organism evidence="1 2">
    <name type="scientific">Amblyomma americanum</name>
    <name type="common">Lone star tick</name>
    <dbReference type="NCBI Taxonomy" id="6943"/>
    <lineage>
        <taxon>Eukaryota</taxon>
        <taxon>Metazoa</taxon>
        <taxon>Ecdysozoa</taxon>
        <taxon>Arthropoda</taxon>
        <taxon>Chelicerata</taxon>
        <taxon>Arachnida</taxon>
        <taxon>Acari</taxon>
        <taxon>Parasitiformes</taxon>
        <taxon>Ixodida</taxon>
        <taxon>Ixodoidea</taxon>
        <taxon>Ixodidae</taxon>
        <taxon>Amblyomminae</taxon>
        <taxon>Amblyomma</taxon>
    </lineage>
</organism>
<keyword evidence="2" id="KW-1185">Reference proteome</keyword>
<proteinExistence type="predicted"/>
<feature type="non-terminal residue" evidence="1">
    <location>
        <position position="1"/>
    </location>
</feature>
<evidence type="ECO:0000313" key="2">
    <source>
        <dbReference type="Proteomes" id="UP001321473"/>
    </source>
</evidence>
<gene>
    <name evidence="1" type="ORF">V5799_021567</name>
</gene>
<dbReference type="AlphaFoldDB" id="A0AAQ4FMX8"/>
<protein>
    <submittedName>
        <fullName evidence="1">Uncharacterized protein</fullName>
    </submittedName>
</protein>
<reference evidence="1 2" key="1">
    <citation type="journal article" date="2023" name="Arcadia Sci">
        <title>De novo assembly of a long-read Amblyomma americanum tick genome.</title>
        <authorList>
            <person name="Chou S."/>
            <person name="Poskanzer K.E."/>
            <person name="Rollins M."/>
            <person name="Thuy-Boun P.S."/>
        </authorList>
    </citation>
    <scope>NUCLEOTIDE SEQUENCE [LARGE SCALE GENOMIC DNA]</scope>
    <source>
        <strain evidence="1">F_SG_1</strain>
        <tissue evidence="1">Salivary glands</tissue>
    </source>
</reference>
<name>A0AAQ4FMX8_AMBAM</name>
<dbReference type="EMBL" id="JARKHS020000576">
    <property type="protein sequence ID" value="KAK8788657.1"/>
    <property type="molecule type" value="Genomic_DNA"/>
</dbReference>
<sequence>SCIEVVFPNIFHFGECLGETQDLCHGDGSVLQVMENIFLCGVNGISHLDVGAQLFLLEGIITEVLNRFGMGPLVNTIFALCKTAGGMVNTLSNLGHSFLGGFFSGVTDMATSVLPLGDCTGLHIGGEIMCDKPVVFQFPSAFNIGKCLNTTMATCVGTHPNQAQVIQQFFSTLTCVFTSVLFNSPADTMTGLLCTAVKAFVEILSVGPLSAVGSIMKQLERAIDMEC</sequence>